<accession>A0AAU9UJD8</accession>
<protein>
    <recommendedName>
        <fullName evidence="2">PiggyBac transposable element-derived protein domain-containing protein</fullName>
    </recommendedName>
</protein>
<feature type="region of interest" description="Disordered" evidence="1">
    <location>
        <begin position="20"/>
        <end position="45"/>
    </location>
</feature>
<feature type="compositionally biased region" description="Acidic residues" evidence="1">
    <location>
        <begin position="23"/>
        <end position="41"/>
    </location>
</feature>
<dbReference type="Proteomes" id="UP001153954">
    <property type="component" value="Unassembled WGS sequence"/>
</dbReference>
<organism evidence="3 4">
    <name type="scientific">Euphydryas editha</name>
    <name type="common">Edith's checkerspot</name>
    <dbReference type="NCBI Taxonomy" id="104508"/>
    <lineage>
        <taxon>Eukaryota</taxon>
        <taxon>Metazoa</taxon>
        <taxon>Ecdysozoa</taxon>
        <taxon>Arthropoda</taxon>
        <taxon>Hexapoda</taxon>
        <taxon>Insecta</taxon>
        <taxon>Pterygota</taxon>
        <taxon>Neoptera</taxon>
        <taxon>Endopterygota</taxon>
        <taxon>Lepidoptera</taxon>
        <taxon>Glossata</taxon>
        <taxon>Ditrysia</taxon>
        <taxon>Papilionoidea</taxon>
        <taxon>Nymphalidae</taxon>
        <taxon>Nymphalinae</taxon>
        <taxon>Euphydryas</taxon>
    </lineage>
</organism>
<keyword evidence="4" id="KW-1185">Reference proteome</keyword>
<dbReference type="PANTHER" id="PTHR47272">
    <property type="entry name" value="DDE_TNP_1_7 DOMAIN-CONTAINING PROTEIN"/>
    <property type="match status" value="1"/>
</dbReference>
<evidence type="ECO:0000313" key="3">
    <source>
        <dbReference type="EMBL" id="CAH2099253.1"/>
    </source>
</evidence>
<evidence type="ECO:0000256" key="1">
    <source>
        <dbReference type="SAM" id="MobiDB-lite"/>
    </source>
</evidence>
<dbReference type="PANTHER" id="PTHR47272:SF1">
    <property type="entry name" value="PIGGYBAC TRANSPOSABLE ELEMENT-DERIVED PROTEIN 3-LIKE"/>
    <property type="match status" value="1"/>
</dbReference>
<feature type="region of interest" description="Disordered" evidence="1">
    <location>
        <begin position="58"/>
        <end position="92"/>
    </location>
</feature>
<feature type="domain" description="PiggyBac transposable element-derived protein" evidence="2">
    <location>
        <begin position="142"/>
        <end position="507"/>
    </location>
</feature>
<evidence type="ECO:0000259" key="2">
    <source>
        <dbReference type="Pfam" id="PF13843"/>
    </source>
</evidence>
<dbReference type="EMBL" id="CAKOGL010000021">
    <property type="protein sequence ID" value="CAH2099253.1"/>
    <property type="molecule type" value="Genomic_DNA"/>
</dbReference>
<gene>
    <name evidence="3" type="ORF">EEDITHA_LOCUS14261</name>
</gene>
<comment type="caution">
    <text evidence="3">The sequence shown here is derived from an EMBL/GenBank/DDBJ whole genome shotgun (WGS) entry which is preliminary data.</text>
</comment>
<reference evidence="3" key="1">
    <citation type="submission" date="2022-03" db="EMBL/GenBank/DDBJ databases">
        <authorList>
            <person name="Tunstrom K."/>
        </authorList>
    </citation>
    <scope>NUCLEOTIDE SEQUENCE</scope>
</reference>
<feature type="compositionally biased region" description="Basic and acidic residues" evidence="1">
    <location>
        <begin position="59"/>
        <end position="68"/>
    </location>
</feature>
<dbReference type="Pfam" id="PF13843">
    <property type="entry name" value="DDE_Tnp_1_7"/>
    <property type="match status" value="1"/>
</dbReference>
<dbReference type="InterPro" id="IPR029526">
    <property type="entry name" value="PGBD"/>
</dbReference>
<name>A0AAU9UJD8_EUPED</name>
<feature type="compositionally biased region" description="Acidic residues" evidence="1">
    <location>
        <begin position="78"/>
        <end position="92"/>
    </location>
</feature>
<sequence>MANRRWTGSDDQISLYLAALDGNESEDGAEEDESEENDEEAQAYRDRAQLVRVLESESEEAKVDHALEDESLGANVDPSEEDPPIIEEPEIEQEPAVRNGQTRRQMMRRLLWKKQGMRSSEDDIAFLGNLDYGELGSLDTMYGFFSFFLSDDILEKIVQETNLYAIQKDPNSTFSTSITEVRNYIGILYFMSVIKCPNVRMYWSPKYGFAQIYNCMTLNRFELLKSLLHFNNNASLLPSDHPRHDKLHKIRPVIDHLNKRFALFPIEQRLSIDEQMCATKMSHYLKQYLPNKPHKWGFKLFLLCSISGYAHRFEVYVGENNIQEPNEPDLGVTGNVVARLVKMVPRNINHIIYFDNYYTSIPLACYLYKQKIFCLGTVRTNRLPNNKLPNPKSFMKKSVPRGSFEEQMTTCDGTDISVTMWKDNKIVTLLSTYVGAEPVQKINRFDKSKKEKIQIDCPKIVKDYNSHMGGVDLLDSYIGRYNISIKNRKWYMRLFHHLLDIAMINSWLAYKKLMSQKPGFSGKLCNLGTFRLEVAETLCLLGKKNEVKRGRPSSTLEQEIQAKRKKGVPQVAPIKDVRLDQVAHWPVFCDKSNRCKMPKCTGFTQTICEKCNVSLCYNKRNNCFREYHNK</sequence>
<dbReference type="AlphaFoldDB" id="A0AAU9UJD8"/>
<proteinExistence type="predicted"/>
<evidence type="ECO:0000313" key="4">
    <source>
        <dbReference type="Proteomes" id="UP001153954"/>
    </source>
</evidence>